<comment type="caution">
    <text evidence="2">The sequence shown here is derived from an EMBL/GenBank/DDBJ whole genome shotgun (WGS) entry which is preliminary data.</text>
</comment>
<keyword evidence="3" id="KW-1185">Reference proteome</keyword>
<protein>
    <submittedName>
        <fullName evidence="2">Uncharacterized protein</fullName>
    </submittedName>
</protein>
<proteinExistence type="predicted"/>
<feature type="region of interest" description="Disordered" evidence="1">
    <location>
        <begin position="22"/>
        <end position="42"/>
    </location>
</feature>
<evidence type="ECO:0000256" key="1">
    <source>
        <dbReference type="SAM" id="MobiDB-lite"/>
    </source>
</evidence>
<sequence>MNSLCRRNRPWFVYNSTSVASPDPIGDKSRVKKSMRSSANGRAVLQSSRTNIVLVSENRERLPLILFALPLTAQPVNSLIPPSSLAVR</sequence>
<evidence type="ECO:0000313" key="2">
    <source>
        <dbReference type="EMBL" id="GIX70777.1"/>
    </source>
</evidence>
<organism evidence="2 3">
    <name type="scientific">Caerostris darwini</name>
    <dbReference type="NCBI Taxonomy" id="1538125"/>
    <lineage>
        <taxon>Eukaryota</taxon>
        <taxon>Metazoa</taxon>
        <taxon>Ecdysozoa</taxon>
        <taxon>Arthropoda</taxon>
        <taxon>Chelicerata</taxon>
        <taxon>Arachnida</taxon>
        <taxon>Araneae</taxon>
        <taxon>Araneomorphae</taxon>
        <taxon>Entelegynae</taxon>
        <taxon>Araneoidea</taxon>
        <taxon>Araneidae</taxon>
        <taxon>Caerostris</taxon>
    </lineage>
</organism>
<reference evidence="2 3" key="1">
    <citation type="submission" date="2021-06" db="EMBL/GenBank/DDBJ databases">
        <title>Caerostris darwini draft genome.</title>
        <authorList>
            <person name="Kono N."/>
            <person name="Arakawa K."/>
        </authorList>
    </citation>
    <scope>NUCLEOTIDE SEQUENCE [LARGE SCALE GENOMIC DNA]</scope>
</reference>
<dbReference type="AlphaFoldDB" id="A0AAV4MEB4"/>
<evidence type="ECO:0000313" key="3">
    <source>
        <dbReference type="Proteomes" id="UP001054837"/>
    </source>
</evidence>
<dbReference type="EMBL" id="BPLQ01000392">
    <property type="protein sequence ID" value="GIX70777.1"/>
    <property type="molecule type" value="Genomic_DNA"/>
</dbReference>
<dbReference type="Proteomes" id="UP001054837">
    <property type="component" value="Unassembled WGS sequence"/>
</dbReference>
<accession>A0AAV4MEB4</accession>
<name>A0AAV4MEB4_9ARAC</name>
<gene>
    <name evidence="2" type="ORF">CDAR_172561</name>
</gene>